<evidence type="ECO:0000313" key="2">
    <source>
        <dbReference type="EMBL" id="KAF2025929.1"/>
    </source>
</evidence>
<evidence type="ECO:0000256" key="1">
    <source>
        <dbReference type="SAM" id="MobiDB-lite"/>
    </source>
</evidence>
<organism evidence="2 3">
    <name type="scientific">Setomelanomma holmii</name>
    <dbReference type="NCBI Taxonomy" id="210430"/>
    <lineage>
        <taxon>Eukaryota</taxon>
        <taxon>Fungi</taxon>
        <taxon>Dikarya</taxon>
        <taxon>Ascomycota</taxon>
        <taxon>Pezizomycotina</taxon>
        <taxon>Dothideomycetes</taxon>
        <taxon>Pleosporomycetidae</taxon>
        <taxon>Pleosporales</taxon>
        <taxon>Pleosporineae</taxon>
        <taxon>Phaeosphaeriaceae</taxon>
        <taxon>Setomelanomma</taxon>
    </lineage>
</organism>
<dbReference type="AlphaFoldDB" id="A0A9P4H275"/>
<dbReference type="EMBL" id="ML978253">
    <property type="protein sequence ID" value="KAF2025929.1"/>
    <property type="molecule type" value="Genomic_DNA"/>
</dbReference>
<sequence length="69" mass="7128">MSAPNPGRQSPEPEQQSNAQAGSTSTNTNDQGGGVDKGSEQNSDDTKSGLASNPTHILQENAEKSTSKK</sequence>
<evidence type="ECO:0000313" key="3">
    <source>
        <dbReference type="Proteomes" id="UP000799777"/>
    </source>
</evidence>
<comment type="caution">
    <text evidence="2">The sequence shown here is derived from an EMBL/GenBank/DDBJ whole genome shotgun (WGS) entry which is preliminary data.</text>
</comment>
<gene>
    <name evidence="2" type="ORF">EK21DRAFT_75278</name>
</gene>
<feature type="region of interest" description="Disordered" evidence="1">
    <location>
        <begin position="1"/>
        <end position="69"/>
    </location>
</feature>
<reference evidence="2" key="1">
    <citation type="journal article" date="2020" name="Stud. Mycol.">
        <title>101 Dothideomycetes genomes: a test case for predicting lifestyles and emergence of pathogens.</title>
        <authorList>
            <person name="Haridas S."/>
            <person name="Albert R."/>
            <person name="Binder M."/>
            <person name="Bloem J."/>
            <person name="Labutti K."/>
            <person name="Salamov A."/>
            <person name="Andreopoulos B."/>
            <person name="Baker S."/>
            <person name="Barry K."/>
            <person name="Bills G."/>
            <person name="Bluhm B."/>
            <person name="Cannon C."/>
            <person name="Castanera R."/>
            <person name="Culley D."/>
            <person name="Daum C."/>
            <person name="Ezra D."/>
            <person name="Gonzalez J."/>
            <person name="Henrissat B."/>
            <person name="Kuo A."/>
            <person name="Liang C."/>
            <person name="Lipzen A."/>
            <person name="Lutzoni F."/>
            <person name="Magnuson J."/>
            <person name="Mondo S."/>
            <person name="Nolan M."/>
            <person name="Ohm R."/>
            <person name="Pangilinan J."/>
            <person name="Park H.-J."/>
            <person name="Ramirez L."/>
            <person name="Alfaro M."/>
            <person name="Sun H."/>
            <person name="Tritt A."/>
            <person name="Yoshinaga Y."/>
            <person name="Zwiers L.-H."/>
            <person name="Turgeon B."/>
            <person name="Goodwin S."/>
            <person name="Spatafora J."/>
            <person name="Crous P."/>
            <person name="Grigoriev I."/>
        </authorList>
    </citation>
    <scope>NUCLEOTIDE SEQUENCE</scope>
    <source>
        <strain evidence="2">CBS 110217</strain>
    </source>
</reference>
<accession>A0A9P4H275</accession>
<name>A0A9P4H275_9PLEO</name>
<protein>
    <submittedName>
        <fullName evidence="2">Uncharacterized protein</fullName>
    </submittedName>
</protein>
<dbReference type="OrthoDB" id="5375886at2759"/>
<keyword evidence="3" id="KW-1185">Reference proteome</keyword>
<proteinExistence type="predicted"/>
<dbReference type="Proteomes" id="UP000799777">
    <property type="component" value="Unassembled WGS sequence"/>
</dbReference>
<feature type="compositionally biased region" description="Polar residues" evidence="1">
    <location>
        <begin position="49"/>
        <end position="58"/>
    </location>
</feature>
<feature type="compositionally biased region" description="Polar residues" evidence="1">
    <location>
        <begin position="12"/>
        <end position="30"/>
    </location>
</feature>